<sequence>MRPCSYSPRFQMKGRNVMKEEEYVQWQLHRFNKLSEKSQAAFHIKPNTCTCAPPAAIF</sequence>
<dbReference type="Proteomes" id="UP000594263">
    <property type="component" value="Unplaced"/>
</dbReference>
<organism evidence="1 2">
    <name type="scientific">Kalanchoe fedtschenkoi</name>
    <name type="common">Lavender scallops</name>
    <name type="synonym">South American air plant</name>
    <dbReference type="NCBI Taxonomy" id="63787"/>
    <lineage>
        <taxon>Eukaryota</taxon>
        <taxon>Viridiplantae</taxon>
        <taxon>Streptophyta</taxon>
        <taxon>Embryophyta</taxon>
        <taxon>Tracheophyta</taxon>
        <taxon>Spermatophyta</taxon>
        <taxon>Magnoliopsida</taxon>
        <taxon>eudicotyledons</taxon>
        <taxon>Gunneridae</taxon>
        <taxon>Pentapetalae</taxon>
        <taxon>Saxifragales</taxon>
        <taxon>Crassulaceae</taxon>
        <taxon>Kalanchoe</taxon>
    </lineage>
</organism>
<dbReference type="Gramene" id="Kaladp0067s0110.1.v1.1">
    <property type="protein sequence ID" value="Kaladp0067s0110.1.v1.1"/>
    <property type="gene ID" value="Kaladp0067s0110.v1.1"/>
</dbReference>
<protein>
    <submittedName>
        <fullName evidence="1">Uncharacterized protein</fullName>
    </submittedName>
</protein>
<accession>A0A7N1A0J9</accession>
<keyword evidence="2" id="KW-1185">Reference proteome</keyword>
<proteinExistence type="predicted"/>
<dbReference type="AlphaFoldDB" id="A0A7N1A0J9"/>
<evidence type="ECO:0000313" key="2">
    <source>
        <dbReference type="Proteomes" id="UP000594263"/>
    </source>
</evidence>
<dbReference type="EnsemblPlants" id="Kaladp0067s0110.1.v1.1">
    <property type="protein sequence ID" value="Kaladp0067s0110.1.v1.1"/>
    <property type="gene ID" value="Kaladp0067s0110.v1.1"/>
</dbReference>
<evidence type="ECO:0000313" key="1">
    <source>
        <dbReference type="EnsemblPlants" id="Kaladp0067s0110.1.v1.1"/>
    </source>
</evidence>
<reference evidence="1" key="1">
    <citation type="submission" date="2021-01" db="UniProtKB">
        <authorList>
            <consortium name="EnsemblPlants"/>
        </authorList>
    </citation>
    <scope>IDENTIFICATION</scope>
</reference>
<name>A0A7N1A0J9_KALFE</name>